<feature type="transmembrane region" description="Helical" evidence="10">
    <location>
        <begin position="215"/>
        <end position="234"/>
    </location>
</feature>
<dbReference type="InterPro" id="IPR027417">
    <property type="entry name" value="P-loop_NTPase"/>
</dbReference>
<evidence type="ECO:0000256" key="5">
    <source>
        <dbReference type="ARBA" id="ARBA00022741"/>
    </source>
</evidence>
<feature type="domain" description="ABC transporter" evidence="11">
    <location>
        <begin position="652"/>
        <end position="898"/>
    </location>
</feature>
<feature type="transmembrane region" description="Helical" evidence="10">
    <location>
        <begin position="411"/>
        <end position="430"/>
    </location>
</feature>
<feature type="transmembrane region" description="Helical" evidence="10">
    <location>
        <begin position="34"/>
        <end position="53"/>
    </location>
</feature>
<feature type="transmembrane region" description="Helical" evidence="10">
    <location>
        <begin position="59"/>
        <end position="80"/>
    </location>
</feature>
<dbReference type="SUPFAM" id="SSF52540">
    <property type="entry name" value="P-loop containing nucleoside triphosphate hydrolases"/>
    <property type="match status" value="1"/>
</dbReference>
<reference evidence="12 13" key="1">
    <citation type="submission" date="2010-10" db="EMBL/GenBank/DDBJ databases">
        <title>Complete sequence of Frankia sp. EuI1c.</title>
        <authorList>
            <consortium name="US DOE Joint Genome Institute"/>
            <person name="Lucas S."/>
            <person name="Copeland A."/>
            <person name="Lapidus A."/>
            <person name="Cheng J.-F."/>
            <person name="Bruce D."/>
            <person name="Goodwin L."/>
            <person name="Pitluck S."/>
            <person name="Chertkov O."/>
            <person name="Detter J.C."/>
            <person name="Han C."/>
            <person name="Tapia R."/>
            <person name="Land M."/>
            <person name="Hauser L."/>
            <person name="Jeffries C."/>
            <person name="Kyrpides N."/>
            <person name="Ivanova N."/>
            <person name="Mikhailova N."/>
            <person name="Beauchemin N."/>
            <person name="Sen A."/>
            <person name="Sur S.A."/>
            <person name="Gtari M."/>
            <person name="Wall L."/>
            <person name="Tisa L."/>
            <person name="Woyke T."/>
        </authorList>
    </citation>
    <scope>NUCLEOTIDE SEQUENCE [LARGE SCALE GENOMIC DNA]</scope>
    <source>
        <strain evidence="13">DSM 45817 / CECT 9037 / EuI1c</strain>
    </source>
</reference>
<dbReference type="HOGENOM" id="CLU_006313_4_0_11"/>
<feature type="transmembrane region" description="Helical" evidence="10">
    <location>
        <begin position="239"/>
        <end position="257"/>
    </location>
</feature>
<feature type="transmembrane region" description="Helical" evidence="10">
    <location>
        <begin position="191"/>
        <end position="209"/>
    </location>
</feature>
<feature type="transmembrane region" description="Helical" evidence="10">
    <location>
        <begin position="384"/>
        <end position="404"/>
    </location>
</feature>
<evidence type="ECO:0000313" key="12">
    <source>
        <dbReference type="EMBL" id="ADP81144.1"/>
    </source>
</evidence>
<sequence>MHDFLPFLVIGLASGAVYGMAGLGLVLTYKTSGVFNFGYGAVAALDVFLFYYLRTELGLAWPLAALVSVGVFAPLLGLGLERLARSLENASDTIKVVATIGLVLIVAGLGQLWHPTTAPTFPHFLPRSTVRLLGVNVTWEQIIIFLFALAASAVLYRFFLSVRLGVVMRGVVDDQDLVAMCGDDPVRVRRWAWVIGAVFASVAGLMLAPGLALDGVTLTTAVFAAFGAAAIGYFSHLPLTFAGGLVIGVAGAIVDKYGATVSWIGGLPPSLPFLVLFVVLIVLPRRRLDRRRTGAALPVRRPYHAPGPVRWVSGLVALGVLAVIPVVQAGHLAVWSAALIDIILFLSLGLLVRQSGQISLCHLGFAAVGAAAFSHLAVGAHLPWLVALLLATLIAIPVGALVSIPAVRLSGVFLALATLGFGLILEEVFYTRRFMFGTTSIGVPDPRPLVRLGGWDLSSDRGFYYLILVVVVLVVLVVTAISRSRLGRLLEAMADSPVALETHGTTSTVLKVLVFCVAAAMASLAGALTGMLYQYSVASYFQSFSSLTLVALVVIVTVGDPWYAVIAAIGYSVLPGYITSSDAATYLQVLFGVGAALAAYGVRAGTVPPPLRRILDRLGGRAPAPPEPIAAVVDDLAETAVPAPRRPLGEGLAVQDLTVRFGGVTAVGNVSLEAPLGVITGLIGPNGAGKTTTFNACSGLNRPGGGRVLLHGTDVTGEGPARRARRGLGRTFQRTELFDSLTVRQNVAMGHEAGLAGRNPFTQVVGSRRATRAIAAATDEALALTGIGHLAETQVGLLPVGQRRLVELARVLAGRFDMLLLDEPSSGLDGPETARFGRVLTEVVRSRGCGILLVEHDMTLVRSVCDQVYVLDFGSLLFTGTTEEMARSRRVRAAYLGETEDDPAAPGAATTLEPATRDR</sequence>
<feature type="transmembrane region" description="Helical" evidence="10">
    <location>
        <begin position="309"/>
        <end position="327"/>
    </location>
</feature>
<evidence type="ECO:0000256" key="7">
    <source>
        <dbReference type="ARBA" id="ARBA00022989"/>
    </source>
</evidence>
<dbReference type="InParanoid" id="E3JD05"/>
<dbReference type="eggNOG" id="COG0559">
    <property type="taxonomic scope" value="Bacteria"/>
</dbReference>
<gene>
    <name evidence="12" type="ordered locus">FraEuI1c_3124</name>
</gene>
<dbReference type="GO" id="GO:0005886">
    <property type="term" value="C:plasma membrane"/>
    <property type="evidence" value="ECO:0007669"/>
    <property type="project" value="UniProtKB-SubCell"/>
</dbReference>
<dbReference type="PANTHER" id="PTHR45772">
    <property type="entry name" value="CONSERVED COMPONENT OF ABC TRANSPORTER FOR NATURAL AMINO ACIDS-RELATED"/>
    <property type="match status" value="1"/>
</dbReference>
<protein>
    <submittedName>
        <fullName evidence="12">ABC transporter related protein</fullName>
    </submittedName>
</protein>
<feature type="transmembrane region" description="Helical" evidence="10">
    <location>
        <begin position="6"/>
        <end position="27"/>
    </location>
</feature>
<feature type="transmembrane region" description="Helical" evidence="10">
    <location>
        <begin position="333"/>
        <end position="352"/>
    </location>
</feature>
<proteinExistence type="predicted"/>
<dbReference type="Gene3D" id="3.40.50.300">
    <property type="entry name" value="P-loop containing nucleotide triphosphate hydrolases"/>
    <property type="match status" value="1"/>
</dbReference>
<dbReference type="PROSITE" id="PS50893">
    <property type="entry name" value="ABC_TRANSPORTER_2"/>
    <property type="match status" value="1"/>
</dbReference>
<dbReference type="Pfam" id="PF00005">
    <property type="entry name" value="ABC_tran"/>
    <property type="match status" value="1"/>
</dbReference>
<evidence type="ECO:0000256" key="1">
    <source>
        <dbReference type="ARBA" id="ARBA00004651"/>
    </source>
</evidence>
<dbReference type="PANTHER" id="PTHR45772:SF1">
    <property type="entry name" value="ABC TRANSPORTER ATP-BINDING PROTEIN"/>
    <property type="match status" value="1"/>
</dbReference>
<dbReference type="OrthoDB" id="3396710at2"/>
<evidence type="ECO:0000256" key="8">
    <source>
        <dbReference type="ARBA" id="ARBA00023136"/>
    </source>
</evidence>
<dbReference type="InterPro" id="IPR043428">
    <property type="entry name" value="LivM-like"/>
</dbReference>
<dbReference type="RefSeq" id="WP_013424262.1">
    <property type="nucleotide sequence ID" value="NC_014666.1"/>
</dbReference>
<comment type="subcellular location">
    <subcellularLocation>
        <location evidence="1">Cell membrane</location>
        <topology evidence="1">Multi-pass membrane protein</topology>
    </subcellularLocation>
</comment>
<feature type="transmembrane region" description="Helical" evidence="10">
    <location>
        <begin position="142"/>
        <end position="160"/>
    </location>
</feature>
<keyword evidence="3" id="KW-1003">Cell membrane</keyword>
<dbReference type="EMBL" id="CP002299">
    <property type="protein sequence ID" value="ADP81144.1"/>
    <property type="molecule type" value="Genomic_DNA"/>
</dbReference>
<feature type="transmembrane region" description="Helical" evidence="10">
    <location>
        <begin position="263"/>
        <end position="283"/>
    </location>
</feature>
<dbReference type="AlphaFoldDB" id="E3JD05"/>
<dbReference type="eggNOG" id="COG0411">
    <property type="taxonomic scope" value="Bacteria"/>
</dbReference>
<dbReference type="InterPro" id="IPR003593">
    <property type="entry name" value="AAA+_ATPase"/>
</dbReference>
<evidence type="ECO:0000256" key="3">
    <source>
        <dbReference type="ARBA" id="ARBA00022475"/>
    </source>
</evidence>
<keyword evidence="4 10" id="KW-0812">Transmembrane</keyword>
<feature type="transmembrane region" description="Helical" evidence="10">
    <location>
        <begin position="547"/>
        <end position="571"/>
    </location>
</feature>
<feature type="transmembrane region" description="Helical" evidence="10">
    <location>
        <begin position="462"/>
        <end position="481"/>
    </location>
</feature>
<dbReference type="KEGG" id="fri:FraEuI1c_3124"/>
<accession>E3JD05</accession>
<dbReference type="eggNOG" id="COG4177">
    <property type="taxonomic scope" value="Bacteria"/>
</dbReference>
<dbReference type="InterPro" id="IPR051120">
    <property type="entry name" value="ABC_AA/LPS_Transport"/>
</dbReference>
<feature type="region of interest" description="Disordered" evidence="9">
    <location>
        <begin position="897"/>
        <end position="919"/>
    </location>
</feature>
<dbReference type="Pfam" id="PF02653">
    <property type="entry name" value="BPD_transp_2"/>
    <property type="match status" value="2"/>
</dbReference>
<evidence type="ECO:0000256" key="4">
    <source>
        <dbReference type="ARBA" id="ARBA00022692"/>
    </source>
</evidence>
<evidence type="ECO:0000256" key="9">
    <source>
        <dbReference type="SAM" id="MobiDB-lite"/>
    </source>
</evidence>
<keyword evidence="13" id="KW-1185">Reference proteome</keyword>
<dbReference type="Proteomes" id="UP000002484">
    <property type="component" value="Chromosome"/>
</dbReference>
<evidence type="ECO:0000259" key="11">
    <source>
        <dbReference type="PROSITE" id="PS50893"/>
    </source>
</evidence>
<keyword evidence="8 10" id="KW-0472">Membrane</keyword>
<keyword evidence="2" id="KW-0813">Transport</keyword>
<keyword evidence="7 10" id="KW-1133">Transmembrane helix</keyword>
<dbReference type="STRING" id="298654.FraEuI1c_3124"/>
<dbReference type="GO" id="GO:0005524">
    <property type="term" value="F:ATP binding"/>
    <property type="evidence" value="ECO:0007669"/>
    <property type="project" value="UniProtKB-KW"/>
</dbReference>
<dbReference type="GO" id="GO:0016887">
    <property type="term" value="F:ATP hydrolysis activity"/>
    <property type="evidence" value="ECO:0007669"/>
    <property type="project" value="InterPro"/>
</dbReference>
<dbReference type="SMART" id="SM00382">
    <property type="entry name" value="AAA"/>
    <property type="match status" value="1"/>
</dbReference>
<feature type="transmembrane region" description="Helical" evidence="10">
    <location>
        <begin position="512"/>
        <end position="535"/>
    </location>
</feature>
<feature type="transmembrane region" description="Helical" evidence="10">
    <location>
        <begin position="359"/>
        <end position="378"/>
    </location>
</feature>
<dbReference type="CDD" id="cd06581">
    <property type="entry name" value="TM_PBP1_LivM_like"/>
    <property type="match status" value="1"/>
</dbReference>
<dbReference type="CDD" id="cd06582">
    <property type="entry name" value="TM_PBP1_LivH_like"/>
    <property type="match status" value="1"/>
</dbReference>
<evidence type="ECO:0000256" key="10">
    <source>
        <dbReference type="SAM" id="Phobius"/>
    </source>
</evidence>
<dbReference type="InterPro" id="IPR001851">
    <property type="entry name" value="ABC_transp_permease"/>
</dbReference>
<keyword evidence="6" id="KW-0067">ATP-binding</keyword>
<dbReference type="GO" id="GO:0015658">
    <property type="term" value="F:branched-chain amino acid transmembrane transporter activity"/>
    <property type="evidence" value="ECO:0007669"/>
    <property type="project" value="InterPro"/>
</dbReference>
<feature type="transmembrane region" description="Helical" evidence="10">
    <location>
        <begin position="583"/>
        <end position="602"/>
    </location>
</feature>
<evidence type="ECO:0000256" key="6">
    <source>
        <dbReference type="ARBA" id="ARBA00022840"/>
    </source>
</evidence>
<feature type="transmembrane region" description="Helical" evidence="10">
    <location>
        <begin position="92"/>
        <end position="113"/>
    </location>
</feature>
<dbReference type="InterPro" id="IPR003439">
    <property type="entry name" value="ABC_transporter-like_ATP-bd"/>
</dbReference>
<evidence type="ECO:0000256" key="2">
    <source>
        <dbReference type="ARBA" id="ARBA00022448"/>
    </source>
</evidence>
<evidence type="ECO:0000313" key="13">
    <source>
        <dbReference type="Proteomes" id="UP000002484"/>
    </source>
</evidence>
<keyword evidence="5" id="KW-0547">Nucleotide-binding</keyword>
<name>E3JD05_PSEI1</name>
<organism evidence="12 13">
    <name type="scientific">Pseudofrankia inefficax (strain DSM 45817 / CECT 9037 / DDB 130130 / EuI1c)</name>
    <name type="common">Frankia inefficax</name>
    <dbReference type="NCBI Taxonomy" id="298654"/>
    <lineage>
        <taxon>Bacteria</taxon>
        <taxon>Bacillati</taxon>
        <taxon>Actinomycetota</taxon>
        <taxon>Actinomycetes</taxon>
        <taxon>Frankiales</taxon>
        <taxon>Frankiaceae</taxon>
        <taxon>Pseudofrankia</taxon>
    </lineage>
</organism>